<evidence type="ECO:0000256" key="1">
    <source>
        <dbReference type="ARBA" id="ARBA00004980"/>
    </source>
</evidence>
<dbReference type="NCBIfam" id="TIGR00204">
    <property type="entry name" value="dxs"/>
    <property type="match status" value="1"/>
</dbReference>
<dbReference type="InterPro" id="IPR005475">
    <property type="entry name" value="Transketolase-like_Pyr-bd"/>
</dbReference>
<evidence type="ECO:0000256" key="2">
    <source>
        <dbReference type="ARBA" id="ARBA00011081"/>
    </source>
</evidence>
<dbReference type="InterPro" id="IPR005477">
    <property type="entry name" value="Dxylulose-5-P_synthase"/>
</dbReference>
<dbReference type="Pfam" id="PF02779">
    <property type="entry name" value="Transket_pyr"/>
    <property type="match status" value="1"/>
</dbReference>
<dbReference type="EMBL" id="JACNLK010000041">
    <property type="protein sequence ID" value="MBC8208493.1"/>
    <property type="molecule type" value="Genomic_DNA"/>
</dbReference>
<dbReference type="SMART" id="SM00861">
    <property type="entry name" value="Transket_pyr"/>
    <property type="match status" value="1"/>
</dbReference>
<dbReference type="Pfam" id="PF13292">
    <property type="entry name" value="DXP_synthase_N"/>
    <property type="match status" value="1"/>
</dbReference>
<evidence type="ECO:0000313" key="13">
    <source>
        <dbReference type="EMBL" id="MBC8208493.1"/>
    </source>
</evidence>
<feature type="binding site" evidence="10">
    <location>
        <position position="379"/>
    </location>
    <ligand>
        <name>thiamine diphosphate</name>
        <dbReference type="ChEBI" id="CHEBI:58937"/>
    </ligand>
</feature>
<comment type="catalytic activity">
    <reaction evidence="10">
        <text>D-glyceraldehyde 3-phosphate + pyruvate + H(+) = 1-deoxy-D-xylulose 5-phosphate + CO2</text>
        <dbReference type="Rhea" id="RHEA:12605"/>
        <dbReference type="ChEBI" id="CHEBI:15361"/>
        <dbReference type="ChEBI" id="CHEBI:15378"/>
        <dbReference type="ChEBI" id="CHEBI:16526"/>
        <dbReference type="ChEBI" id="CHEBI:57792"/>
        <dbReference type="ChEBI" id="CHEBI:59776"/>
        <dbReference type="EC" id="2.2.1.7"/>
    </reaction>
</comment>
<keyword evidence="9 10" id="KW-0414">Isoprene biosynthesis</keyword>
<evidence type="ECO:0000256" key="7">
    <source>
        <dbReference type="ARBA" id="ARBA00022977"/>
    </source>
</evidence>
<evidence type="ECO:0000256" key="5">
    <source>
        <dbReference type="ARBA" id="ARBA00022723"/>
    </source>
</evidence>
<dbReference type="InterPro" id="IPR020826">
    <property type="entry name" value="Transketolase_BS"/>
</dbReference>
<dbReference type="GO" id="GO:0016114">
    <property type="term" value="P:terpenoid biosynthetic process"/>
    <property type="evidence" value="ECO:0007669"/>
    <property type="project" value="UniProtKB-UniRule"/>
</dbReference>
<dbReference type="Gene3D" id="3.40.50.920">
    <property type="match status" value="1"/>
</dbReference>
<dbReference type="CDD" id="cd02007">
    <property type="entry name" value="TPP_DXS"/>
    <property type="match status" value="1"/>
</dbReference>
<feature type="binding site" evidence="10">
    <location>
        <position position="298"/>
    </location>
    <ligand>
        <name>thiamine diphosphate</name>
        <dbReference type="ChEBI" id="CHEBI:58937"/>
    </ligand>
</feature>
<dbReference type="PROSITE" id="PS00801">
    <property type="entry name" value="TRANSKETOLASE_1"/>
    <property type="match status" value="1"/>
</dbReference>
<dbReference type="HAMAP" id="MF_00315">
    <property type="entry name" value="DXP_synth"/>
    <property type="match status" value="1"/>
</dbReference>
<evidence type="ECO:0000259" key="12">
    <source>
        <dbReference type="SMART" id="SM00861"/>
    </source>
</evidence>
<feature type="domain" description="Transketolase-like pyrimidine-binding" evidence="12">
    <location>
        <begin position="328"/>
        <end position="492"/>
    </location>
</feature>
<feature type="compositionally biased region" description="Polar residues" evidence="11">
    <location>
        <begin position="1"/>
        <end position="13"/>
    </location>
</feature>
<dbReference type="AlphaFoldDB" id="A0A8J6TAB0"/>
<dbReference type="PANTHER" id="PTHR43322:SF5">
    <property type="entry name" value="1-DEOXY-D-XYLULOSE-5-PHOSPHATE SYNTHASE, CHLOROPLASTIC"/>
    <property type="match status" value="1"/>
</dbReference>
<dbReference type="UniPathway" id="UPA00064">
    <property type="reaction ID" value="UER00091"/>
</dbReference>
<evidence type="ECO:0000256" key="11">
    <source>
        <dbReference type="SAM" id="MobiDB-lite"/>
    </source>
</evidence>
<evidence type="ECO:0000256" key="10">
    <source>
        <dbReference type="HAMAP-Rule" id="MF_00315"/>
    </source>
</evidence>
<feature type="region of interest" description="Disordered" evidence="11">
    <location>
        <begin position="1"/>
        <end position="20"/>
    </location>
</feature>
<sequence length="637" mass="69429">MLTSDPDITTTASPRLKDIKSPEDLRDLSVPQLKVISRDIRETIINTVSETGGHLAPSLGVVELTLALHKVFNTPEDKLIWDVGHQTYAHKLITGRQETFHTLRQYKGMSGFPKFKESPYDALETGHSSTSLSAALGMSCGKEMNGDKRKVIAVIGDGSMTAGMAFEALNQAGHLDRDLIVILNDNEMSISENVGALSSFLSRKLTGKTVSRLRNHIATRLHELSGVGENILSVLKRSEENIKSFFTPGMLFEALKFYYVGPIPGHDLDALLPTLENVRDNLDGPVLVHVITTKGKGYKPAEDNPGNYHGVGPFEIKTGSPHPSGGPVSYTRIFGETMSKMARKNPKIIGISAAMPAGTGLDSFAEEFPERFFDVGIAEQHAVTFAAGLALEGFHPMVAIYSSFFQRAMDQIIHDVCLQNLPVTLAIDRGGVVGDDGPTHHGVFDISFLRYIPNLVYMAPKDEDELQHMLFTASRFKGPSAVRYPRGSGEGVKLESTLKELTIGQGEVLREGSDLLLLPVGNRVHPALRAAEGLSKLGIAAAVINPRFIKPLDADLICDWAEHTGRMITIEDNAGQGGFGSSILELFSQRGLYGIKSKILAHPDHFIEHGPQKTLWRKSSLDSPSIIKVAIELMKAD</sequence>
<feature type="binding site" evidence="10">
    <location>
        <begin position="158"/>
        <end position="159"/>
    </location>
    <ligand>
        <name>thiamine diphosphate</name>
        <dbReference type="ChEBI" id="CHEBI:58937"/>
    </ligand>
</feature>
<name>A0A8J6TAB0_9BACT</name>
<feature type="binding site" evidence="10">
    <location>
        <position position="186"/>
    </location>
    <ligand>
        <name>Mg(2+)</name>
        <dbReference type="ChEBI" id="CHEBI:18420"/>
    </ligand>
</feature>
<dbReference type="Proteomes" id="UP000599024">
    <property type="component" value="Unassembled WGS sequence"/>
</dbReference>
<dbReference type="GO" id="GO:0009228">
    <property type="term" value="P:thiamine biosynthetic process"/>
    <property type="evidence" value="ECO:0007669"/>
    <property type="project" value="UniProtKB-UniRule"/>
</dbReference>
<dbReference type="FunFam" id="3.40.50.970:FF:000005">
    <property type="entry name" value="1-deoxy-D-xylulose-5-phosphate synthase"/>
    <property type="match status" value="1"/>
</dbReference>
<dbReference type="PANTHER" id="PTHR43322">
    <property type="entry name" value="1-D-DEOXYXYLULOSE 5-PHOSPHATE SYNTHASE-RELATED"/>
    <property type="match status" value="1"/>
</dbReference>
<comment type="caution">
    <text evidence="13">The sequence shown here is derived from an EMBL/GenBank/DDBJ whole genome shotgun (WGS) entry which is preliminary data.</text>
</comment>
<evidence type="ECO:0000313" key="14">
    <source>
        <dbReference type="Proteomes" id="UP000599024"/>
    </source>
</evidence>
<comment type="subunit">
    <text evidence="3 10">Homodimer.</text>
</comment>
<dbReference type="PROSITE" id="PS00802">
    <property type="entry name" value="TRANSKETOLASE_2"/>
    <property type="match status" value="1"/>
</dbReference>
<comment type="pathway">
    <text evidence="1 10">Metabolic intermediate biosynthesis; 1-deoxy-D-xylulose 5-phosphate biosynthesis; 1-deoxy-D-xylulose 5-phosphate from D-glyceraldehyde 3-phosphate and pyruvate: step 1/1.</text>
</comment>
<evidence type="ECO:0000256" key="9">
    <source>
        <dbReference type="ARBA" id="ARBA00023229"/>
    </source>
</evidence>
<dbReference type="InterPro" id="IPR049557">
    <property type="entry name" value="Transketolase_CS"/>
</dbReference>
<organism evidence="13 14">
    <name type="scientific">Candidatus Desulfatifera sulfidica</name>
    <dbReference type="NCBI Taxonomy" id="2841691"/>
    <lineage>
        <taxon>Bacteria</taxon>
        <taxon>Pseudomonadati</taxon>
        <taxon>Thermodesulfobacteriota</taxon>
        <taxon>Desulfobulbia</taxon>
        <taxon>Desulfobulbales</taxon>
        <taxon>Desulfobulbaceae</taxon>
        <taxon>Candidatus Desulfatifera</taxon>
    </lineage>
</organism>
<dbReference type="InterPro" id="IPR009014">
    <property type="entry name" value="Transketo_C/PFOR_II"/>
</dbReference>
<keyword evidence="6 10" id="KW-0460">Magnesium</keyword>
<dbReference type="Gene3D" id="3.40.50.970">
    <property type="match status" value="2"/>
</dbReference>
<dbReference type="InterPro" id="IPR029061">
    <property type="entry name" value="THDP-binding"/>
</dbReference>
<keyword evidence="7 10" id="KW-0784">Thiamine biosynthesis</keyword>
<feature type="binding site" evidence="10">
    <location>
        <position position="186"/>
    </location>
    <ligand>
        <name>thiamine diphosphate</name>
        <dbReference type="ChEBI" id="CHEBI:58937"/>
    </ligand>
</feature>
<evidence type="ECO:0000256" key="4">
    <source>
        <dbReference type="ARBA" id="ARBA00022679"/>
    </source>
</evidence>
<keyword evidence="8 10" id="KW-0786">Thiamine pyrophosphate</keyword>
<dbReference type="GO" id="GO:0008661">
    <property type="term" value="F:1-deoxy-D-xylulose-5-phosphate synthase activity"/>
    <property type="evidence" value="ECO:0007669"/>
    <property type="project" value="UniProtKB-UniRule"/>
</dbReference>
<comment type="similarity">
    <text evidence="2 10">Belongs to the transketolase family. DXPS subfamily.</text>
</comment>
<comment type="cofactor">
    <cofactor evidence="10">
        <name>thiamine diphosphate</name>
        <dbReference type="ChEBI" id="CHEBI:58937"/>
    </cofactor>
    <text evidence="10">Binds 1 thiamine pyrophosphate per subunit.</text>
</comment>
<feature type="binding site" evidence="10">
    <location>
        <position position="157"/>
    </location>
    <ligand>
        <name>Mg(2+)</name>
        <dbReference type="ChEBI" id="CHEBI:18420"/>
    </ligand>
</feature>
<accession>A0A8J6TAB0</accession>
<dbReference type="SUPFAM" id="SSF52518">
    <property type="entry name" value="Thiamin diphosphate-binding fold (THDP-binding)"/>
    <property type="match status" value="2"/>
</dbReference>
<protein>
    <recommendedName>
        <fullName evidence="10">1-deoxy-D-xylulose-5-phosphate synthase</fullName>
        <ecNumber evidence="10">2.2.1.7</ecNumber>
    </recommendedName>
    <alternativeName>
        <fullName evidence="10">1-deoxyxylulose-5-phosphate synthase</fullName>
        <shortName evidence="10">DXP synthase</shortName>
        <shortName evidence="10">DXPS</shortName>
    </alternativeName>
</protein>
<keyword evidence="5 10" id="KW-0479">Metal-binding</keyword>
<reference evidence="13 14" key="1">
    <citation type="submission" date="2020-08" db="EMBL/GenBank/DDBJ databases">
        <title>Bridging the membrane lipid divide: bacteria of the FCB group superphylum have the potential to synthesize archaeal ether lipids.</title>
        <authorList>
            <person name="Villanueva L."/>
            <person name="Von Meijenfeldt F.A.B."/>
            <person name="Westbye A.B."/>
            <person name="Yadav S."/>
            <person name="Hopmans E.C."/>
            <person name="Dutilh B.E."/>
            <person name="Sinninghe Damste J.S."/>
        </authorList>
    </citation>
    <scope>NUCLEOTIDE SEQUENCE [LARGE SCALE GENOMIC DNA]</scope>
    <source>
        <strain evidence="13">NIOZ-UU81</strain>
    </source>
</reference>
<proteinExistence type="inferred from homology"/>
<dbReference type="NCBIfam" id="NF003933">
    <property type="entry name" value="PRK05444.2-2"/>
    <property type="match status" value="1"/>
</dbReference>
<comment type="function">
    <text evidence="10">Catalyzes the acyloin condensation reaction between C atoms 2 and 3 of pyruvate and glyceraldehyde 3-phosphate to yield 1-deoxy-D-xylulose-5-phosphate (DXP).</text>
</comment>
<comment type="cofactor">
    <cofactor evidence="10">
        <name>Mg(2+)</name>
        <dbReference type="ChEBI" id="CHEBI:18420"/>
    </cofactor>
    <text evidence="10">Binds 1 Mg(2+) ion per subunit.</text>
</comment>
<dbReference type="GO" id="GO:0019288">
    <property type="term" value="P:isopentenyl diphosphate biosynthetic process, methylerythritol 4-phosphate pathway"/>
    <property type="evidence" value="ECO:0007669"/>
    <property type="project" value="TreeGrafter"/>
</dbReference>
<evidence type="ECO:0000256" key="6">
    <source>
        <dbReference type="ARBA" id="ARBA00022842"/>
    </source>
</evidence>
<dbReference type="GO" id="GO:0030976">
    <property type="term" value="F:thiamine pyrophosphate binding"/>
    <property type="evidence" value="ECO:0007669"/>
    <property type="project" value="UniProtKB-UniRule"/>
</dbReference>
<dbReference type="EC" id="2.2.1.7" evidence="10"/>
<evidence type="ECO:0000256" key="8">
    <source>
        <dbReference type="ARBA" id="ARBA00023052"/>
    </source>
</evidence>
<dbReference type="SUPFAM" id="SSF52922">
    <property type="entry name" value="TK C-terminal domain-like"/>
    <property type="match status" value="1"/>
</dbReference>
<keyword evidence="4 10" id="KW-0808">Transferase</keyword>
<dbReference type="Pfam" id="PF02780">
    <property type="entry name" value="Transketolase_C"/>
    <property type="match status" value="1"/>
</dbReference>
<dbReference type="GO" id="GO:0005829">
    <property type="term" value="C:cytosol"/>
    <property type="evidence" value="ECO:0007669"/>
    <property type="project" value="TreeGrafter"/>
</dbReference>
<feature type="binding site" evidence="10">
    <location>
        <begin position="126"/>
        <end position="128"/>
    </location>
    <ligand>
        <name>thiamine diphosphate</name>
        <dbReference type="ChEBI" id="CHEBI:58937"/>
    </ligand>
</feature>
<dbReference type="InterPro" id="IPR033248">
    <property type="entry name" value="Transketolase_C"/>
</dbReference>
<evidence type="ECO:0000256" key="3">
    <source>
        <dbReference type="ARBA" id="ARBA00011738"/>
    </source>
</evidence>
<feature type="binding site" evidence="10">
    <location>
        <position position="85"/>
    </location>
    <ligand>
        <name>thiamine diphosphate</name>
        <dbReference type="ChEBI" id="CHEBI:58937"/>
    </ligand>
</feature>
<gene>
    <name evidence="10" type="primary">dxs</name>
    <name evidence="13" type="ORF">H8E79_04935</name>
</gene>
<dbReference type="GO" id="GO:0000287">
    <property type="term" value="F:magnesium ion binding"/>
    <property type="evidence" value="ECO:0007669"/>
    <property type="project" value="UniProtKB-UniRule"/>
</dbReference>
<dbReference type="CDD" id="cd07033">
    <property type="entry name" value="TPP_PYR_DXS_TK_like"/>
    <property type="match status" value="1"/>
</dbReference>